<organism evidence="2 3">
    <name type="scientific">Chara braunii</name>
    <name type="common">Braun's stonewort</name>
    <dbReference type="NCBI Taxonomy" id="69332"/>
    <lineage>
        <taxon>Eukaryota</taxon>
        <taxon>Viridiplantae</taxon>
        <taxon>Streptophyta</taxon>
        <taxon>Charophyceae</taxon>
        <taxon>Charales</taxon>
        <taxon>Characeae</taxon>
        <taxon>Chara</taxon>
    </lineage>
</organism>
<evidence type="ECO:0000313" key="2">
    <source>
        <dbReference type="EMBL" id="GBG66495.1"/>
    </source>
</evidence>
<dbReference type="Proteomes" id="UP000265515">
    <property type="component" value="Unassembled WGS sequence"/>
</dbReference>
<dbReference type="Gramene" id="GBG66495">
    <property type="protein sequence ID" value="GBG66495"/>
    <property type="gene ID" value="CBR_g63078"/>
</dbReference>
<feature type="compositionally biased region" description="Polar residues" evidence="1">
    <location>
        <begin position="767"/>
        <end position="782"/>
    </location>
</feature>
<comment type="caution">
    <text evidence="2">The sequence shown here is derived from an EMBL/GenBank/DDBJ whole genome shotgun (WGS) entry which is preliminary data.</text>
</comment>
<protein>
    <recommendedName>
        <fullName evidence="4">Reverse transcriptase zinc-binding domain-containing protein</fullName>
    </recommendedName>
</protein>
<evidence type="ECO:0000313" key="3">
    <source>
        <dbReference type="Proteomes" id="UP000265515"/>
    </source>
</evidence>
<reference evidence="2 3" key="1">
    <citation type="journal article" date="2018" name="Cell">
        <title>The Chara Genome: Secondary Complexity and Implications for Plant Terrestrialization.</title>
        <authorList>
            <person name="Nishiyama T."/>
            <person name="Sakayama H."/>
            <person name="Vries J.D."/>
            <person name="Buschmann H."/>
            <person name="Saint-Marcoux D."/>
            <person name="Ullrich K.K."/>
            <person name="Haas F.B."/>
            <person name="Vanderstraeten L."/>
            <person name="Becker D."/>
            <person name="Lang D."/>
            <person name="Vosolsobe S."/>
            <person name="Rombauts S."/>
            <person name="Wilhelmsson P.K.I."/>
            <person name="Janitza P."/>
            <person name="Kern R."/>
            <person name="Heyl A."/>
            <person name="Rumpler F."/>
            <person name="Villalobos L.I.A.C."/>
            <person name="Clay J.M."/>
            <person name="Skokan R."/>
            <person name="Toyoda A."/>
            <person name="Suzuki Y."/>
            <person name="Kagoshima H."/>
            <person name="Schijlen E."/>
            <person name="Tajeshwar N."/>
            <person name="Catarino B."/>
            <person name="Hetherington A.J."/>
            <person name="Saltykova A."/>
            <person name="Bonnot C."/>
            <person name="Breuninger H."/>
            <person name="Symeonidi A."/>
            <person name="Radhakrishnan G.V."/>
            <person name="Van Nieuwerburgh F."/>
            <person name="Deforce D."/>
            <person name="Chang C."/>
            <person name="Karol K.G."/>
            <person name="Hedrich R."/>
            <person name="Ulvskov P."/>
            <person name="Glockner G."/>
            <person name="Delwiche C.F."/>
            <person name="Petrasek J."/>
            <person name="Van de Peer Y."/>
            <person name="Friml J."/>
            <person name="Beilby M."/>
            <person name="Dolan L."/>
            <person name="Kohara Y."/>
            <person name="Sugano S."/>
            <person name="Fujiyama A."/>
            <person name="Delaux P.-M."/>
            <person name="Quint M."/>
            <person name="TheiBen G."/>
            <person name="Hagemann M."/>
            <person name="Harholt J."/>
            <person name="Dunand C."/>
            <person name="Zachgo S."/>
            <person name="Langdale J."/>
            <person name="Maumus F."/>
            <person name="Straeten D.V.D."/>
            <person name="Gould S.B."/>
            <person name="Rensing S.A."/>
        </authorList>
    </citation>
    <scope>NUCLEOTIDE SEQUENCE [LARGE SCALE GENOMIC DNA]</scope>
    <source>
        <strain evidence="2 3">S276</strain>
    </source>
</reference>
<feature type="compositionally biased region" description="Basic and acidic residues" evidence="1">
    <location>
        <begin position="737"/>
        <end position="765"/>
    </location>
</feature>
<keyword evidence="3" id="KW-1185">Reference proteome</keyword>
<proteinExistence type="predicted"/>
<feature type="compositionally biased region" description="Acidic residues" evidence="1">
    <location>
        <begin position="712"/>
        <end position="722"/>
    </location>
</feature>
<dbReference type="EMBL" id="BFEA01000075">
    <property type="protein sequence ID" value="GBG66495.1"/>
    <property type="molecule type" value="Genomic_DNA"/>
</dbReference>
<dbReference type="AlphaFoldDB" id="A0A388K8W8"/>
<accession>A0A388K8W8</accession>
<sequence length="815" mass="93861">MPDGQQLKSGAFADDTAAVTETTQSSVDAIKHEVVVFEQFAGARINWSKSIALTPPGADTSPLRGMMVQEENRQTKYLCILLPGALTTGEQMEELLHEAVRKMTDWSKGASLGIMGRILVANNAVSSTLWYVRAVSSPSKKPWKDYKIALRRFIWRNDPQAHHLIYRVRWEKLTQPRSKGGLGLLTALHMRTILWLLLEDDKEPWKMLTIQLMAEAIRVHPADVDIALLHPKPLRGLKKDALWTATLEKWREQPLQQAAPRSCDHILQQTLFGNRLIISTQGDPFPWQDCLGSFGRQWLTCGIYRVVDLWDLNTGTWKLEVDILNQLRHQPAKEERLHQIKTAIPQEWVDLLHQGCRLKNEWVVKKEEGTPTIFFTVQYALGNEWYYGKAWETVLTTNPIGQPLVRCSLRDGMLHKDTVRSVSVLKDYTFSSTQIFRPYRPWQTPLQLSWDPSVWEWGKANSLSKPQRIHQVTTKIMYRAMNPPTDMADEMRLRWLKRQWVKEEDVTQWTQSTWELACQLLTMLPDQKQAGELWLSLQLAQPTYQWMTERSSYEDSHCRHCHQQSETLPHIWLDCAPQSRFWEWWQSLGPTVPLATPTIAQELRPAILLGQLLAGQATTVQTTYAAATVRAALWAAAWAMRIRELRTGKTGSFHTRRAWMIRNLKVSLMTDVARRKNGGWRFLQNAWAAYGGVVEIGTEVGEWRWKMQLEEEAMQTDPDDDVCPPAMDNQSTELSEDDSRQHTQKDLFRDRPDIETALHPRHLQDEVQPTNCQQQSNESDQGNIDEVIARLPEDVLDSLGTPEYDFSEDVTDSYC</sequence>
<name>A0A388K8W8_CHABU</name>
<gene>
    <name evidence="2" type="ORF">CBR_g63078</name>
</gene>
<feature type="region of interest" description="Disordered" evidence="1">
    <location>
        <begin position="712"/>
        <end position="785"/>
    </location>
</feature>
<evidence type="ECO:0000256" key="1">
    <source>
        <dbReference type="SAM" id="MobiDB-lite"/>
    </source>
</evidence>
<evidence type="ECO:0008006" key="4">
    <source>
        <dbReference type="Google" id="ProtNLM"/>
    </source>
</evidence>